<dbReference type="SUPFAM" id="SSF75005">
    <property type="entry name" value="Arabinanase/levansucrase/invertase"/>
    <property type="match status" value="1"/>
</dbReference>
<dbReference type="Pfam" id="PF15892">
    <property type="entry name" value="BNR_4"/>
    <property type="match status" value="1"/>
</dbReference>
<evidence type="ECO:0000313" key="2">
    <source>
        <dbReference type="Proteomes" id="UP000639396"/>
    </source>
</evidence>
<gene>
    <name evidence="1" type="ORF">IDH45_15580</name>
</gene>
<dbReference type="InterPro" id="IPR023296">
    <property type="entry name" value="Glyco_hydro_beta-prop_sf"/>
</dbReference>
<protein>
    <submittedName>
        <fullName evidence="1">BNR-4 repeat-containing protein</fullName>
    </submittedName>
</protein>
<evidence type="ECO:0000313" key="1">
    <source>
        <dbReference type="EMBL" id="MBD2863414.1"/>
    </source>
</evidence>
<organism evidence="1 2">
    <name type="scientific">Paenibacillus oceani</name>
    <dbReference type="NCBI Taxonomy" id="2772510"/>
    <lineage>
        <taxon>Bacteria</taxon>
        <taxon>Bacillati</taxon>
        <taxon>Bacillota</taxon>
        <taxon>Bacilli</taxon>
        <taxon>Bacillales</taxon>
        <taxon>Paenibacillaceae</taxon>
        <taxon>Paenibacillus</taxon>
    </lineage>
</organism>
<accession>A0A927C8L3</accession>
<proteinExistence type="predicted"/>
<comment type="caution">
    <text evidence="1">The sequence shown here is derived from an EMBL/GenBank/DDBJ whole genome shotgun (WGS) entry which is preliminary data.</text>
</comment>
<dbReference type="EMBL" id="JACXJA010000019">
    <property type="protein sequence ID" value="MBD2863414.1"/>
    <property type="molecule type" value="Genomic_DNA"/>
</dbReference>
<dbReference type="Proteomes" id="UP000639396">
    <property type="component" value="Unassembled WGS sequence"/>
</dbReference>
<keyword evidence="2" id="KW-1185">Reference proteome</keyword>
<reference evidence="1" key="1">
    <citation type="submission" date="2020-09" db="EMBL/GenBank/DDBJ databases">
        <title>A novel bacterium of genus Paenibacillus, isolated from South China Sea.</title>
        <authorList>
            <person name="Huang H."/>
            <person name="Mo K."/>
            <person name="Hu Y."/>
        </authorList>
    </citation>
    <scope>NUCLEOTIDE SEQUENCE</scope>
    <source>
        <strain evidence="1">IB182363</strain>
    </source>
</reference>
<dbReference type="AlphaFoldDB" id="A0A927C8L3"/>
<sequence length="412" mass="46925">MMEERYSAQFAADGAWCFFADPRAVYYEGKHRRTYVGWLTAQGDVMAGVYDHRTGAAESVVVKPGLQKDDHANPSLYVDDRGRITIFYSAHNGSAMYYRTTETSEELSSLGAEHLLPANTEGKKGYTYPTPIYLRQERLFYLFWRGGNFKPNFSVSSSLYEHDWSEAQTLIMDEGQRPYIRYASNGENTIHFASTDGHPNVEPHNSIYYARYRDGAYYKADGTKVKPASGLPLKLSELDVVYDGKAEGRNAWIWDVSFDREGHPVIVYAVFVSETDHRYYYSIWNGGRWETNEIASAGAWFPQTPEGKKETETYYSGGIVLDSRSPDTVYLSRPVNGVFEIERRHTADHGRTWTSAPVTSGSSSNQVRPFLARNYSDDEALLLWMSGDYIHFTDYRTSLQMTLVKPGESLHR</sequence>
<name>A0A927C8L3_9BACL</name>